<evidence type="ECO:0000256" key="1">
    <source>
        <dbReference type="SAM" id="SignalP"/>
    </source>
</evidence>
<sequence length="134" mass="15605">MKTTMKQVAAATIIAILVLAGNVKADGTEVKGSGHRCIETTLQLENWMTDETIWNTLSIEMNEFTTEAEMDLEIENWMTNNECWNVNSSLTEETEPEMTLEDWMTNEKIWNTPRISYESELELEAWMINDEYWN</sequence>
<keyword evidence="3" id="KW-1185">Reference proteome</keyword>
<organism evidence="2 3">
    <name type="scientific">Draconibacterium aestuarii</name>
    <dbReference type="NCBI Taxonomy" id="2998507"/>
    <lineage>
        <taxon>Bacteria</taxon>
        <taxon>Pseudomonadati</taxon>
        <taxon>Bacteroidota</taxon>
        <taxon>Bacteroidia</taxon>
        <taxon>Marinilabiliales</taxon>
        <taxon>Prolixibacteraceae</taxon>
        <taxon>Draconibacterium</taxon>
    </lineage>
</organism>
<gene>
    <name evidence="2" type="ORF">OU798_18485</name>
</gene>
<name>A0A9X3F8A4_9BACT</name>
<dbReference type="RefSeq" id="WP_343334669.1">
    <property type="nucleotide sequence ID" value="NZ_JAPOHD010000052.1"/>
</dbReference>
<protein>
    <submittedName>
        <fullName evidence="2">Uncharacterized protein</fullName>
    </submittedName>
</protein>
<feature type="chain" id="PRO_5040965099" evidence="1">
    <location>
        <begin position="26"/>
        <end position="134"/>
    </location>
</feature>
<evidence type="ECO:0000313" key="3">
    <source>
        <dbReference type="Proteomes" id="UP001145087"/>
    </source>
</evidence>
<reference evidence="2" key="1">
    <citation type="submission" date="2022-11" db="EMBL/GenBank/DDBJ databases">
        <title>Marilongibacter aestuarii gen. nov., sp. nov., isolated from tidal flat sediment.</title>
        <authorList>
            <person name="Jiayan W."/>
        </authorList>
    </citation>
    <scope>NUCLEOTIDE SEQUENCE</scope>
    <source>
        <strain evidence="2">Z1-6</strain>
    </source>
</reference>
<keyword evidence="1" id="KW-0732">Signal</keyword>
<dbReference type="Proteomes" id="UP001145087">
    <property type="component" value="Unassembled WGS sequence"/>
</dbReference>
<accession>A0A9X3F8A4</accession>
<evidence type="ECO:0000313" key="2">
    <source>
        <dbReference type="EMBL" id="MCY1722343.1"/>
    </source>
</evidence>
<proteinExistence type="predicted"/>
<comment type="caution">
    <text evidence="2">The sequence shown here is derived from an EMBL/GenBank/DDBJ whole genome shotgun (WGS) entry which is preliminary data.</text>
</comment>
<feature type="signal peptide" evidence="1">
    <location>
        <begin position="1"/>
        <end position="25"/>
    </location>
</feature>
<dbReference type="AlphaFoldDB" id="A0A9X3F8A4"/>
<dbReference type="EMBL" id="JAPOHD010000052">
    <property type="protein sequence ID" value="MCY1722343.1"/>
    <property type="molecule type" value="Genomic_DNA"/>
</dbReference>